<gene>
    <name evidence="1" type="ORF">WN51_01743</name>
</gene>
<organism evidence="1 2">
    <name type="scientific">Melipona quadrifasciata</name>
    <dbReference type="NCBI Taxonomy" id="166423"/>
    <lineage>
        <taxon>Eukaryota</taxon>
        <taxon>Metazoa</taxon>
        <taxon>Ecdysozoa</taxon>
        <taxon>Arthropoda</taxon>
        <taxon>Hexapoda</taxon>
        <taxon>Insecta</taxon>
        <taxon>Pterygota</taxon>
        <taxon>Neoptera</taxon>
        <taxon>Endopterygota</taxon>
        <taxon>Hymenoptera</taxon>
        <taxon>Apocrita</taxon>
        <taxon>Aculeata</taxon>
        <taxon>Apoidea</taxon>
        <taxon>Anthophila</taxon>
        <taxon>Apidae</taxon>
        <taxon>Melipona</taxon>
    </lineage>
</organism>
<dbReference type="OrthoDB" id="6964405at2759"/>
<accession>A0A0N0U4N4</accession>
<protein>
    <submittedName>
        <fullName evidence="1">Uncharacterized protein</fullName>
    </submittedName>
</protein>
<evidence type="ECO:0000313" key="1">
    <source>
        <dbReference type="EMBL" id="KOX73021.1"/>
    </source>
</evidence>
<dbReference type="PANTHER" id="PTHR33626">
    <property type="entry name" value="ZGC:158463"/>
    <property type="match status" value="1"/>
</dbReference>
<reference evidence="1 2" key="1">
    <citation type="submission" date="2015-07" db="EMBL/GenBank/DDBJ databases">
        <title>The genome of Melipona quadrifasciata.</title>
        <authorList>
            <person name="Pan H."/>
            <person name="Kapheim K."/>
        </authorList>
    </citation>
    <scope>NUCLEOTIDE SEQUENCE [LARGE SCALE GENOMIC DNA]</scope>
    <source>
        <strain evidence="1">0111107301</strain>
        <tissue evidence="1">Whole body</tissue>
    </source>
</reference>
<name>A0A0N0U4N4_9HYME</name>
<evidence type="ECO:0000313" key="2">
    <source>
        <dbReference type="Proteomes" id="UP000053105"/>
    </source>
</evidence>
<proteinExistence type="predicted"/>
<keyword evidence="2" id="KW-1185">Reference proteome</keyword>
<sequence>MPFSKCILNRKSETYVPLNTLLRIFHAMNHLQSEVGDTIRLHTREDSQDVDYLVCDALRCSVPHVRYTSARFPWPKGSGNPLNLLCARDWGLQLFPMNEEFPVSASHKLALITFCPLYTPPLNEIRAQAVRDDAH</sequence>
<dbReference type="EMBL" id="KQ435804">
    <property type="protein sequence ID" value="KOX73021.1"/>
    <property type="molecule type" value="Genomic_DNA"/>
</dbReference>
<dbReference type="PANTHER" id="PTHR33626:SF2">
    <property type="match status" value="1"/>
</dbReference>
<dbReference type="AlphaFoldDB" id="A0A0N0U4N4"/>
<dbReference type="Proteomes" id="UP000053105">
    <property type="component" value="Unassembled WGS sequence"/>
</dbReference>